<dbReference type="Pfam" id="PF01243">
    <property type="entry name" value="PNPOx_N"/>
    <property type="match status" value="1"/>
</dbReference>
<evidence type="ECO:0000313" key="3">
    <source>
        <dbReference type="Proteomes" id="UP000045782"/>
    </source>
</evidence>
<name>A0A0U0Z3M7_9MYCO</name>
<gene>
    <name evidence="2" type="ORF">ERS075579_01553</name>
</gene>
<accession>A0A0U0Z3M7</accession>
<organism evidence="2 3">
    <name type="scientific">Mycobacteroides abscessus</name>
    <dbReference type="NCBI Taxonomy" id="36809"/>
    <lineage>
        <taxon>Bacteria</taxon>
        <taxon>Bacillati</taxon>
        <taxon>Actinomycetota</taxon>
        <taxon>Actinomycetes</taxon>
        <taxon>Mycobacteriales</taxon>
        <taxon>Mycobacteriaceae</taxon>
        <taxon>Mycobacteroides</taxon>
    </lineage>
</organism>
<feature type="domain" description="Pyridoxamine 5'-phosphate oxidase N-terminal" evidence="1">
    <location>
        <begin position="9"/>
        <end position="101"/>
    </location>
</feature>
<proteinExistence type="predicted"/>
<dbReference type="RefSeq" id="WP_005056159.1">
    <property type="nucleotide sequence ID" value="NZ_CP014951.1"/>
</dbReference>
<reference evidence="2 3" key="1">
    <citation type="submission" date="2015-03" db="EMBL/GenBank/DDBJ databases">
        <authorList>
            <person name="Murphy D."/>
        </authorList>
    </citation>
    <scope>NUCLEOTIDE SEQUENCE [LARGE SCALE GENOMIC DNA]</scope>
    <source>
        <strain evidence="2 3">PAP088</strain>
    </source>
</reference>
<protein>
    <submittedName>
        <fullName evidence="2">PPOX class probable F420-dependent enzyme</fullName>
    </submittedName>
</protein>
<dbReference type="Gene3D" id="2.30.110.10">
    <property type="entry name" value="Electron Transport, Fmn-binding Protein, Chain A"/>
    <property type="match status" value="1"/>
</dbReference>
<dbReference type="SUPFAM" id="SSF50475">
    <property type="entry name" value="FMN-binding split barrel"/>
    <property type="match status" value="1"/>
</dbReference>
<dbReference type="EMBL" id="CSWP01000002">
    <property type="protein sequence ID" value="CPV43975.1"/>
    <property type="molecule type" value="Genomic_DNA"/>
</dbReference>
<sequence length="151" mass="16760">MALAAELIHFVTMHPDAAMITLRDNGTPHMARIEICVVDGRLRATGAPTLVRTRNLRRDPRCSLFVFGPHPLWLGLETEATIVEGEVGDDLIRLLRARHGIDPGGTVLAHDDELGRDRPYTESEYLAHARATELLIYDFGVLKAYGNYLSA</sequence>
<evidence type="ECO:0000313" key="2">
    <source>
        <dbReference type="EMBL" id="CPV43975.1"/>
    </source>
</evidence>
<evidence type="ECO:0000259" key="1">
    <source>
        <dbReference type="Pfam" id="PF01243"/>
    </source>
</evidence>
<dbReference type="InterPro" id="IPR012349">
    <property type="entry name" value="Split_barrel_FMN-bd"/>
</dbReference>
<dbReference type="Proteomes" id="UP000045782">
    <property type="component" value="Unassembled WGS sequence"/>
</dbReference>
<dbReference type="InterPro" id="IPR011576">
    <property type="entry name" value="Pyridox_Oxase_N"/>
</dbReference>
<dbReference type="AlphaFoldDB" id="A0A0U0Z3M7"/>